<reference evidence="1 2" key="1">
    <citation type="submission" date="2022-05" db="EMBL/GenBank/DDBJ databases">
        <authorList>
            <consortium name="Genoscope - CEA"/>
            <person name="William W."/>
        </authorList>
    </citation>
    <scope>NUCLEOTIDE SEQUENCE [LARGE SCALE GENOMIC DNA]</scope>
</reference>
<gene>
    <name evidence="1" type="ORF">PMEA_00005171</name>
</gene>
<proteinExistence type="predicted"/>
<name>A0AAU9WF03_9CNID</name>
<dbReference type="EMBL" id="CALNXJ010000013">
    <property type="protein sequence ID" value="CAH3112443.1"/>
    <property type="molecule type" value="Genomic_DNA"/>
</dbReference>
<evidence type="ECO:0000313" key="1">
    <source>
        <dbReference type="EMBL" id="CAH3112443.1"/>
    </source>
</evidence>
<sequence>MRTHTLGVKKDINTLSDTVTKYLQLSDDMEVRCLRLWRREDQRGDIIGQHKVWLKIQGNRAHKRSV</sequence>
<organism evidence="1 2">
    <name type="scientific">Pocillopora meandrina</name>
    <dbReference type="NCBI Taxonomy" id="46732"/>
    <lineage>
        <taxon>Eukaryota</taxon>
        <taxon>Metazoa</taxon>
        <taxon>Cnidaria</taxon>
        <taxon>Anthozoa</taxon>
        <taxon>Hexacorallia</taxon>
        <taxon>Scleractinia</taxon>
        <taxon>Astrocoeniina</taxon>
        <taxon>Pocilloporidae</taxon>
        <taxon>Pocillopora</taxon>
    </lineage>
</organism>
<comment type="caution">
    <text evidence="1">The sequence shown here is derived from an EMBL/GenBank/DDBJ whole genome shotgun (WGS) entry which is preliminary data.</text>
</comment>
<accession>A0AAU9WF03</accession>
<keyword evidence="2" id="KW-1185">Reference proteome</keyword>
<dbReference type="Proteomes" id="UP001159428">
    <property type="component" value="Unassembled WGS sequence"/>
</dbReference>
<protein>
    <submittedName>
        <fullName evidence="1">Uncharacterized protein</fullName>
    </submittedName>
</protein>
<dbReference type="AlphaFoldDB" id="A0AAU9WF03"/>
<evidence type="ECO:0000313" key="2">
    <source>
        <dbReference type="Proteomes" id="UP001159428"/>
    </source>
</evidence>